<keyword evidence="2" id="KW-1185">Reference proteome</keyword>
<dbReference type="STRING" id="81409.SAMN04515656_101212"/>
<dbReference type="AlphaFoldDB" id="A0A1H3X5K8"/>
<evidence type="ECO:0000313" key="2">
    <source>
        <dbReference type="Proteomes" id="UP000199394"/>
    </source>
</evidence>
<proteinExistence type="predicted"/>
<dbReference type="EMBL" id="FNRK01000001">
    <property type="protein sequence ID" value="SDZ93954.1"/>
    <property type="molecule type" value="Genomic_DNA"/>
</dbReference>
<accession>A0A1H3X5K8</accession>
<organism evidence="1 2">
    <name type="scientific">Eubacterium aggregans</name>
    <dbReference type="NCBI Taxonomy" id="81409"/>
    <lineage>
        <taxon>Bacteria</taxon>
        <taxon>Bacillati</taxon>
        <taxon>Bacillota</taxon>
        <taxon>Clostridia</taxon>
        <taxon>Eubacteriales</taxon>
        <taxon>Eubacteriaceae</taxon>
        <taxon>Eubacterium</taxon>
    </lineage>
</organism>
<gene>
    <name evidence="1" type="ORF">SAMN04515656_101212</name>
</gene>
<evidence type="ECO:0000313" key="1">
    <source>
        <dbReference type="EMBL" id="SDZ93954.1"/>
    </source>
</evidence>
<reference evidence="1 2" key="1">
    <citation type="submission" date="2016-10" db="EMBL/GenBank/DDBJ databases">
        <authorList>
            <person name="de Groot N.N."/>
        </authorList>
    </citation>
    <scope>NUCLEOTIDE SEQUENCE [LARGE SCALE GENOMIC DNA]</scope>
    <source>
        <strain evidence="1 2">SR12</strain>
    </source>
</reference>
<sequence>MEDRSKQICGDYMEAHRVTVPQGAQEREAFNLGFETGTSIAIEILMDVLEQRKAACHA</sequence>
<protein>
    <submittedName>
        <fullName evidence="1">Uncharacterized protein</fullName>
    </submittedName>
</protein>
<dbReference type="Proteomes" id="UP000199394">
    <property type="component" value="Unassembled WGS sequence"/>
</dbReference>
<name>A0A1H3X5K8_9FIRM</name>
<dbReference type="RefSeq" id="WP_176966565.1">
    <property type="nucleotide sequence ID" value="NZ_FNRK01000001.1"/>
</dbReference>